<dbReference type="STRING" id="947013.SAMN04488109_3612"/>
<dbReference type="Pfam" id="PF13432">
    <property type="entry name" value="TPR_16"/>
    <property type="match status" value="2"/>
</dbReference>
<gene>
    <name evidence="5" type="ORF">SAMN04488109_3612</name>
</gene>
<evidence type="ECO:0000313" key="5">
    <source>
        <dbReference type="EMBL" id="SHH30452.1"/>
    </source>
</evidence>
<feature type="repeat" description="TPR" evidence="3">
    <location>
        <begin position="204"/>
        <end position="237"/>
    </location>
</feature>
<keyword evidence="1" id="KW-0677">Repeat</keyword>
<dbReference type="PANTHER" id="PTHR44858">
    <property type="entry name" value="TETRATRICOPEPTIDE REPEAT PROTEIN 6"/>
    <property type="match status" value="1"/>
</dbReference>
<evidence type="ECO:0000256" key="3">
    <source>
        <dbReference type="PROSITE-ProRule" id="PRU00339"/>
    </source>
</evidence>
<evidence type="ECO:0000256" key="1">
    <source>
        <dbReference type="ARBA" id="ARBA00022737"/>
    </source>
</evidence>
<feature type="chain" id="PRO_5012974360" evidence="4">
    <location>
        <begin position="26"/>
        <end position="284"/>
    </location>
</feature>
<dbReference type="EMBL" id="FQWQ01000002">
    <property type="protein sequence ID" value="SHH30452.1"/>
    <property type="molecule type" value="Genomic_DNA"/>
</dbReference>
<dbReference type="RefSeq" id="WP_084138214.1">
    <property type="nucleotide sequence ID" value="NZ_FQWQ01000002.1"/>
</dbReference>
<dbReference type="Gene3D" id="1.25.40.10">
    <property type="entry name" value="Tetratricopeptide repeat domain"/>
    <property type="match status" value="2"/>
</dbReference>
<reference evidence="5 6" key="1">
    <citation type="submission" date="2016-11" db="EMBL/GenBank/DDBJ databases">
        <authorList>
            <person name="Jaros S."/>
            <person name="Januszkiewicz K."/>
            <person name="Wedrychowicz H."/>
        </authorList>
    </citation>
    <scope>NUCLEOTIDE SEQUENCE [LARGE SCALE GENOMIC DNA]</scope>
    <source>
        <strain evidence="5 6">DSM 24574</strain>
    </source>
</reference>
<evidence type="ECO:0000256" key="2">
    <source>
        <dbReference type="ARBA" id="ARBA00022803"/>
    </source>
</evidence>
<dbReference type="InterPro" id="IPR019734">
    <property type="entry name" value="TPR_rpt"/>
</dbReference>
<evidence type="ECO:0000256" key="4">
    <source>
        <dbReference type="SAM" id="SignalP"/>
    </source>
</evidence>
<keyword evidence="6" id="KW-1185">Reference proteome</keyword>
<dbReference type="AlphaFoldDB" id="A0A1M5RVV0"/>
<dbReference type="SMART" id="SM00028">
    <property type="entry name" value="TPR"/>
    <property type="match status" value="4"/>
</dbReference>
<sequence length="284" mass="32217">MPKHFRGYSIGLIVILAMSSFFAPAQPKADKGPLLKAQADTLMAHEDYAGALALYDKIIETTKFKAPEDYAVFYNRAYCRYGLSQYAEALKDVNQYLEKIPDEQARLLRLYINQELGDTAAQLEDLNTFMAANPASTQLLRWRASVLMQADRYADAKKDIRQLLIYEPGPEVKSYLGLCYFYEDDLDSALVIFDEVIASDPSFIQTYLYAGSLCLDEDQYDAALFYIDKGLKQDPTNKTLIFYKGIAFVEKDNTTEGCRWLTKAFEAGEDDAAAYLKQYCYGDD</sequence>
<dbReference type="SUPFAM" id="SSF48452">
    <property type="entry name" value="TPR-like"/>
    <property type="match status" value="1"/>
</dbReference>
<accession>A0A1M5RVV0</accession>
<dbReference type="PANTHER" id="PTHR44858:SF1">
    <property type="entry name" value="UDP-N-ACETYLGLUCOSAMINE--PEPTIDE N-ACETYLGLUCOSAMINYLTRANSFERASE SPINDLY-RELATED"/>
    <property type="match status" value="1"/>
</dbReference>
<feature type="repeat" description="TPR" evidence="3">
    <location>
        <begin position="170"/>
        <end position="203"/>
    </location>
</feature>
<dbReference type="InterPro" id="IPR011990">
    <property type="entry name" value="TPR-like_helical_dom_sf"/>
</dbReference>
<dbReference type="PROSITE" id="PS50005">
    <property type="entry name" value="TPR"/>
    <property type="match status" value="2"/>
</dbReference>
<dbReference type="InterPro" id="IPR050498">
    <property type="entry name" value="Ycf3"/>
</dbReference>
<dbReference type="OrthoDB" id="916447at2"/>
<feature type="signal peptide" evidence="4">
    <location>
        <begin position="1"/>
        <end position="25"/>
    </location>
</feature>
<keyword evidence="2 3" id="KW-0802">TPR repeat</keyword>
<keyword evidence="4" id="KW-0732">Signal</keyword>
<proteinExistence type="predicted"/>
<evidence type="ECO:0000313" key="6">
    <source>
        <dbReference type="Proteomes" id="UP000184212"/>
    </source>
</evidence>
<organism evidence="5 6">
    <name type="scientific">Chryseolinea serpens</name>
    <dbReference type="NCBI Taxonomy" id="947013"/>
    <lineage>
        <taxon>Bacteria</taxon>
        <taxon>Pseudomonadati</taxon>
        <taxon>Bacteroidota</taxon>
        <taxon>Cytophagia</taxon>
        <taxon>Cytophagales</taxon>
        <taxon>Fulvivirgaceae</taxon>
        <taxon>Chryseolinea</taxon>
    </lineage>
</organism>
<name>A0A1M5RVV0_9BACT</name>
<dbReference type="Proteomes" id="UP000184212">
    <property type="component" value="Unassembled WGS sequence"/>
</dbReference>
<protein>
    <submittedName>
        <fullName evidence="5">Tetratricopeptide repeat-containing protein</fullName>
    </submittedName>
</protein>